<comment type="caution">
    <text evidence="2">The sequence shown here is derived from an EMBL/GenBank/DDBJ whole genome shotgun (WGS) entry which is preliminary data.</text>
</comment>
<evidence type="ECO:0000313" key="3">
    <source>
        <dbReference type="Proteomes" id="UP001259982"/>
    </source>
</evidence>
<feature type="transmembrane region" description="Helical" evidence="1">
    <location>
        <begin position="103"/>
        <end position="127"/>
    </location>
</feature>
<protein>
    <submittedName>
        <fullName evidence="2">DUF2868 domain-containing protein</fullName>
    </submittedName>
</protein>
<gene>
    <name evidence="2" type="ORF">RM531_03085</name>
</gene>
<keyword evidence="1" id="KW-0812">Transmembrane</keyword>
<dbReference type="InterPro" id="IPR021296">
    <property type="entry name" value="DUF2868"/>
</dbReference>
<feature type="transmembrane region" description="Helical" evidence="1">
    <location>
        <begin position="255"/>
        <end position="281"/>
    </location>
</feature>
<name>A0ABU3B5E9_9GAMM</name>
<dbReference type="Proteomes" id="UP001259982">
    <property type="component" value="Unassembled WGS sequence"/>
</dbReference>
<organism evidence="2 3">
    <name type="scientific">Spectribacter acetivorans</name>
    <dbReference type="NCBI Taxonomy" id="3075603"/>
    <lineage>
        <taxon>Bacteria</taxon>
        <taxon>Pseudomonadati</taxon>
        <taxon>Pseudomonadota</taxon>
        <taxon>Gammaproteobacteria</taxon>
        <taxon>Salinisphaerales</taxon>
        <taxon>Salinisphaeraceae</taxon>
        <taxon>Spectribacter</taxon>
    </lineage>
</organism>
<feature type="transmembrane region" description="Helical" evidence="1">
    <location>
        <begin position="175"/>
        <end position="202"/>
    </location>
</feature>
<keyword evidence="3" id="KW-1185">Reference proteome</keyword>
<dbReference type="EMBL" id="JAVRHY010000002">
    <property type="protein sequence ID" value="MDT0617444.1"/>
    <property type="molecule type" value="Genomic_DNA"/>
</dbReference>
<keyword evidence="1" id="KW-0472">Membrane</keyword>
<reference evidence="2 3" key="1">
    <citation type="submission" date="2023-09" db="EMBL/GenBank/DDBJ databases">
        <authorList>
            <person name="Rey-Velasco X."/>
        </authorList>
    </citation>
    <scope>NUCLEOTIDE SEQUENCE [LARGE SCALE GENOMIC DNA]</scope>
    <source>
        <strain evidence="2 3">P385</strain>
    </source>
</reference>
<evidence type="ECO:0000313" key="2">
    <source>
        <dbReference type="EMBL" id="MDT0617444.1"/>
    </source>
</evidence>
<keyword evidence="1" id="KW-1133">Transmembrane helix</keyword>
<dbReference type="RefSeq" id="WP_311657220.1">
    <property type="nucleotide sequence ID" value="NZ_JAVRHY010000002.1"/>
</dbReference>
<evidence type="ECO:0000256" key="1">
    <source>
        <dbReference type="SAM" id="Phobius"/>
    </source>
</evidence>
<dbReference type="Pfam" id="PF11067">
    <property type="entry name" value="DUF2868"/>
    <property type="match status" value="1"/>
</dbReference>
<feature type="transmembrane region" description="Helical" evidence="1">
    <location>
        <begin position="74"/>
        <end position="97"/>
    </location>
</feature>
<proteinExistence type="predicted"/>
<sequence length="458" mass="48163">MHAPLPTRRIRDAFVALVICRQEEIAGHPDAVIEADRTAAGAGGPFHARVRMRARSLAGADGRADAIARAARRLGLAAIIGFALAGLGGLSAASAALAPAPPVNLPLVLVLLVGFNLASLGLWLLLLPLTARSGGGLGGRLWDWWHRWRRTPPAGPPPAGLITTRLLMTERPGKWLFAGWIHGLWLVFSLGALLALATLLSLREIDLVWETTLLDDNALQRWAELLSLGPALFGVAGANDLPLQGETARAARQDWAAWLLVATAIYGALPRLIALVVSLGLARLSLARATRDEQRPGFARLRSRLMAATAAPGATAAEITSPAVPEAGNPTAPAVPEGTWQAVGLELDEPPAPPQEAAWDWLGSVDDLTSRRNLLTRLPDIRIDRLLLMVSVRTTPDRGAERFLNDALAAAGADGAILLVGATPTPARLRAWQETAIAAGAGLGVFGLPAGEPGRVSA</sequence>
<accession>A0ABU3B5E9</accession>